<evidence type="ECO:0000313" key="2">
    <source>
        <dbReference type="Proteomes" id="UP000313359"/>
    </source>
</evidence>
<evidence type="ECO:0000313" key="1">
    <source>
        <dbReference type="EMBL" id="RPD59196.1"/>
    </source>
</evidence>
<evidence type="ECO:0008006" key="3">
    <source>
        <dbReference type="Google" id="ProtNLM"/>
    </source>
</evidence>
<dbReference type="STRING" id="1328759.A0A5C2SCW9"/>
<gene>
    <name evidence="1" type="ORF">L227DRAFT_549542</name>
</gene>
<dbReference type="EMBL" id="ML122271">
    <property type="protein sequence ID" value="RPD59196.1"/>
    <property type="molecule type" value="Genomic_DNA"/>
</dbReference>
<organism evidence="1 2">
    <name type="scientific">Lentinus tigrinus ALCF2SS1-6</name>
    <dbReference type="NCBI Taxonomy" id="1328759"/>
    <lineage>
        <taxon>Eukaryota</taxon>
        <taxon>Fungi</taxon>
        <taxon>Dikarya</taxon>
        <taxon>Basidiomycota</taxon>
        <taxon>Agaricomycotina</taxon>
        <taxon>Agaricomycetes</taxon>
        <taxon>Polyporales</taxon>
        <taxon>Polyporaceae</taxon>
        <taxon>Lentinus</taxon>
    </lineage>
</organism>
<dbReference type="OrthoDB" id="544685at2759"/>
<protein>
    <recommendedName>
        <fullName evidence="3">Mediator complex subunit 1</fullName>
    </recommendedName>
</protein>
<sequence length="699" mass="76395">MTAPAPDPKSVLPATVLTALQQFTSPDALPPTGLHPFSSSPEEMLSTLRRIVDTTNQAAVSLNAHLSLPLSNPKLLSLYRQHASISYAVQQSDQNMRHVVNSLRKRVGITFGEDVPLERTQLIDWFLKRLLEWGTSAGMEAFNEPESDRRIAVVMGGKVLVVDIIFAVDRTDPVNPVIDVSSLKTAYAIPNSTADSSTGNSISMDGFLAGAIRAFLKEVQKDDAIRDNVEAARIGSLLSDYFSYLMKLDHLALSEGDGGLRWFTVIDRMAIDVENLASREANVLINTERGTTVAPLDVFLMRAHALPLPYLTTPSISFLTYLSPLAYLKLLRTSPAAGRAAPTPHLPSLDVPFQHLRSVLISHPRPPGITVATLVLSPTPPPAHHADSTLISAIDTKSSSTLVTDIKIDFIFPAAREVQALQGQQFTWILDFTEGGKYPGVVMSQSRMREIEFVINPFNEMGGMDNVPMLSSFGAGSWVDLLFNRDAQAQMSPERYTAVYTSPNSVHPPLQLRLTAPEEPGFILETIPVRTLKEVWSILEIVREQCWLNEILTSCEWVPEGPNTTVLSDEADDTSVTEDDLQAVLKGSVQPRSIPVNVGLPTPPPTDRDNLFADTDMDDLMGQSRPNHAKITMSTPERPPISGLVEIAVTFDPSRPRGVAVGITGAMGVDVNVEVLEEVCRRGGLMGLPGRVWKKAHES</sequence>
<keyword evidence="2" id="KW-1185">Reference proteome</keyword>
<proteinExistence type="predicted"/>
<reference evidence="1" key="1">
    <citation type="journal article" date="2018" name="Genome Biol. Evol.">
        <title>Genomics and development of Lentinus tigrinus, a white-rot wood-decaying mushroom with dimorphic fruiting bodies.</title>
        <authorList>
            <person name="Wu B."/>
            <person name="Xu Z."/>
            <person name="Knudson A."/>
            <person name="Carlson A."/>
            <person name="Chen N."/>
            <person name="Kovaka S."/>
            <person name="LaButti K."/>
            <person name="Lipzen A."/>
            <person name="Pennachio C."/>
            <person name="Riley R."/>
            <person name="Schakwitz W."/>
            <person name="Umezawa K."/>
            <person name="Ohm R.A."/>
            <person name="Grigoriev I.V."/>
            <person name="Nagy L.G."/>
            <person name="Gibbons J."/>
            <person name="Hibbett D."/>
        </authorList>
    </citation>
    <scope>NUCLEOTIDE SEQUENCE [LARGE SCALE GENOMIC DNA]</scope>
    <source>
        <strain evidence="1">ALCF2SS1-6</strain>
    </source>
</reference>
<name>A0A5C2SCW9_9APHY</name>
<dbReference type="AlphaFoldDB" id="A0A5C2SCW9"/>
<accession>A0A5C2SCW9</accession>
<dbReference type="Proteomes" id="UP000313359">
    <property type="component" value="Unassembled WGS sequence"/>
</dbReference>